<gene>
    <name evidence="1" type="ORF">SAMEA1982600_03290</name>
</gene>
<dbReference type="Proteomes" id="UP000077037">
    <property type="component" value="Unassembled WGS sequence"/>
</dbReference>
<evidence type="ECO:0000313" key="1">
    <source>
        <dbReference type="EMBL" id="SAI41352.1"/>
    </source>
</evidence>
<dbReference type="OrthoDB" id="8666521at2"/>
<organism evidence="1 2">
    <name type="scientific">Bordetella ansorpii</name>
    <dbReference type="NCBI Taxonomy" id="288768"/>
    <lineage>
        <taxon>Bacteria</taxon>
        <taxon>Pseudomonadati</taxon>
        <taxon>Pseudomonadota</taxon>
        <taxon>Betaproteobacteria</taxon>
        <taxon>Burkholderiales</taxon>
        <taxon>Alcaligenaceae</taxon>
        <taxon>Bordetella</taxon>
    </lineage>
</organism>
<sequence length="66" mass="7115">MTTGKQQLAAFTQTQKVAILQSGTPEAIFDAGFSGAYTRTLARLTKAGEQERELTCRPLRAMAGQP</sequence>
<name>A0A157Q651_9BORD</name>
<accession>A0A157Q651</accession>
<dbReference type="EMBL" id="FKBS01000017">
    <property type="protein sequence ID" value="SAI41352.1"/>
    <property type="molecule type" value="Genomic_DNA"/>
</dbReference>
<reference evidence="1 2" key="1">
    <citation type="submission" date="2016-03" db="EMBL/GenBank/DDBJ databases">
        <authorList>
            <consortium name="Pathogen Informatics"/>
        </authorList>
    </citation>
    <scope>NUCLEOTIDE SEQUENCE [LARGE SCALE GENOMIC DNA]</scope>
    <source>
        <strain evidence="1 2">NCTC13364</strain>
    </source>
</reference>
<dbReference type="RefSeq" id="WP_066415205.1">
    <property type="nucleotide sequence ID" value="NZ_FKBS01000017.1"/>
</dbReference>
<proteinExistence type="predicted"/>
<protein>
    <submittedName>
        <fullName evidence="1">Uncharacterized protein</fullName>
    </submittedName>
</protein>
<evidence type="ECO:0000313" key="2">
    <source>
        <dbReference type="Proteomes" id="UP000077037"/>
    </source>
</evidence>
<dbReference type="AlphaFoldDB" id="A0A157Q651"/>